<gene>
    <name evidence="2" type="ORF">CI088_06395</name>
</gene>
<sequence length="221" mass="25095">MSIIDWILVIGIALTIVALLGSAYFLVQILGAQQQIERLKNRRIKNKKKKRVVASKSQQLIKKRKRSLLLCLISLLLTGIFGGTSKYISHYQAMNLTTDDSESVVKGYYLLDDFEEQITIAKEKGDSEEKLQKNIRYLATAMASYGTKTASTTNSKEGQLILNRYYNAIKQIGMNASTQTKNFYGNTQVVDSFIEDIKRIQTYEKAAFSYYKVDESNLSQE</sequence>
<evidence type="ECO:0000313" key="2">
    <source>
        <dbReference type="EMBL" id="PZL74889.1"/>
    </source>
</evidence>
<evidence type="ECO:0000256" key="1">
    <source>
        <dbReference type="SAM" id="Phobius"/>
    </source>
</evidence>
<protein>
    <submittedName>
        <fullName evidence="2">Uncharacterized protein</fullName>
    </submittedName>
</protein>
<evidence type="ECO:0000313" key="3">
    <source>
        <dbReference type="Proteomes" id="UP000249828"/>
    </source>
</evidence>
<dbReference type="STRING" id="1077675.BCR22_12940"/>
<feature type="transmembrane region" description="Helical" evidence="1">
    <location>
        <begin position="6"/>
        <end position="32"/>
    </location>
</feature>
<dbReference type="RefSeq" id="WP_111247582.1">
    <property type="nucleotide sequence ID" value="NZ_PIEU01000051.1"/>
</dbReference>
<organism evidence="2 3">
    <name type="scientific">Enterococcus plantarum</name>
    <dbReference type="NCBI Taxonomy" id="1077675"/>
    <lineage>
        <taxon>Bacteria</taxon>
        <taxon>Bacillati</taxon>
        <taxon>Bacillota</taxon>
        <taxon>Bacilli</taxon>
        <taxon>Lactobacillales</taxon>
        <taxon>Enterococcaceae</taxon>
        <taxon>Enterococcus</taxon>
    </lineage>
</organism>
<keyword evidence="1" id="KW-0472">Membrane</keyword>
<keyword evidence="1" id="KW-0812">Transmembrane</keyword>
<dbReference type="EMBL" id="PIEU01000051">
    <property type="protein sequence ID" value="PZL74889.1"/>
    <property type="molecule type" value="Genomic_DNA"/>
</dbReference>
<dbReference type="Proteomes" id="UP000249828">
    <property type="component" value="Unassembled WGS sequence"/>
</dbReference>
<feature type="transmembrane region" description="Helical" evidence="1">
    <location>
        <begin position="68"/>
        <end position="88"/>
    </location>
</feature>
<keyword evidence="1" id="KW-1133">Transmembrane helix</keyword>
<reference evidence="2 3" key="1">
    <citation type="submission" date="2017-11" db="EMBL/GenBank/DDBJ databases">
        <title>Draft genome sequence of Enterococcus plantarum TRW2 strain isolated from lettuce.</title>
        <authorList>
            <person name="Kim E.B."/>
            <person name="Marco M.L."/>
            <person name="Williams T.R."/>
            <person name="You I.H."/>
        </authorList>
    </citation>
    <scope>NUCLEOTIDE SEQUENCE [LARGE SCALE GENOMIC DNA]</scope>
    <source>
        <strain evidence="2 3">TRW2</strain>
    </source>
</reference>
<keyword evidence="3" id="KW-1185">Reference proteome</keyword>
<dbReference type="AlphaFoldDB" id="A0A2W4BPN6"/>
<comment type="caution">
    <text evidence="2">The sequence shown here is derived from an EMBL/GenBank/DDBJ whole genome shotgun (WGS) entry which is preliminary data.</text>
</comment>
<name>A0A2W4BPN6_9ENTE</name>
<accession>A0A2W4BPN6</accession>
<proteinExistence type="predicted"/>